<keyword evidence="3" id="KW-1185">Reference proteome</keyword>
<feature type="compositionally biased region" description="Basic residues" evidence="1">
    <location>
        <begin position="260"/>
        <end position="272"/>
    </location>
</feature>
<comment type="caution">
    <text evidence="2">The sequence shown here is derived from an EMBL/GenBank/DDBJ whole genome shotgun (WGS) entry which is preliminary data.</text>
</comment>
<feature type="region of interest" description="Disordered" evidence="1">
    <location>
        <begin position="1"/>
        <end position="47"/>
    </location>
</feature>
<gene>
    <name evidence="2" type="ORF">FRX31_027587</name>
</gene>
<feature type="compositionally biased region" description="Acidic residues" evidence="1">
    <location>
        <begin position="227"/>
        <end position="239"/>
    </location>
</feature>
<dbReference type="Proteomes" id="UP000554482">
    <property type="component" value="Unassembled WGS sequence"/>
</dbReference>
<evidence type="ECO:0000256" key="1">
    <source>
        <dbReference type="SAM" id="MobiDB-lite"/>
    </source>
</evidence>
<feature type="compositionally biased region" description="Basic and acidic residues" evidence="1">
    <location>
        <begin position="247"/>
        <end position="259"/>
    </location>
</feature>
<dbReference type="AlphaFoldDB" id="A0A7J6VCJ2"/>
<feature type="region of interest" description="Disordered" evidence="1">
    <location>
        <begin position="226"/>
        <end position="272"/>
    </location>
</feature>
<evidence type="ECO:0000313" key="2">
    <source>
        <dbReference type="EMBL" id="KAF5182826.1"/>
    </source>
</evidence>
<accession>A0A7J6VCJ2</accession>
<evidence type="ECO:0000313" key="3">
    <source>
        <dbReference type="Proteomes" id="UP000554482"/>
    </source>
</evidence>
<dbReference type="EMBL" id="JABWDY010034269">
    <property type="protein sequence ID" value="KAF5182826.1"/>
    <property type="molecule type" value="Genomic_DNA"/>
</dbReference>
<feature type="non-terminal residue" evidence="2">
    <location>
        <position position="1"/>
    </location>
</feature>
<feature type="non-terminal residue" evidence="2">
    <location>
        <position position="272"/>
    </location>
</feature>
<feature type="compositionally biased region" description="Polar residues" evidence="1">
    <location>
        <begin position="7"/>
        <end position="19"/>
    </location>
</feature>
<proteinExistence type="predicted"/>
<sequence>PPHTQEGKQLQNQGTWQTQRSKKVYRQVTSSNALEAGPSGAKNSQGQEVIETQIVQKGTSNTFSVLNSIDENNIGKEEGEVATQDGEVGIDNMVNTEISSPTTVGILEDSLEDNQEKLMDNMEDCQEELDGNLEGLVTKDPAVNNDVVVPDFTQVIDASNTNPRRSQNTGRSNEIAEEFISLEIHNLEKEVLLNHSQVIPLAIEAPPSDSTQLQYKPFLITNRDQFEGEQSETEEDSCEEGNNHLAALEDHSSDSELLSKKKRQLPMSKMRT</sequence>
<name>A0A7J6VCJ2_THATH</name>
<organism evidence="2 3">
    <name type="scientific">Thalictrum thalictroides</name>
    <name type="common">Rue-anemone</name>
    <name type="synonym">Anemone thalictroides</name>
    <dbReference type="NCBI Taxonomy" id="46969"/>
    <lineage>
        <taxon>Eukaryota</taxon>
        <taxon>Viridiplantae</taxon>
        <taxon>Streptophyta</taxon>
        <taxon>Embryophyta</taxon>
        <taxon>Tracheophyta</taxon>
        <taxon>Spermatophyta</taxon>
        <taxon>Magnoliopsida</taxon>
        <taxon>Ranunculales</taxon>
        <taxon>Ranunculaceae</taxon>
        <taxon>Thalictroideae</taxon>
        <taxon>Thalictrum</taxon>
    </lineage>
</organism>
<protein>
    <submittedName>
        <fullName evidence="2">Uncharacterized protein</fullName>
    </submittedName>
</protein>
<reference evidence="2 3" key="1">
    <citation type="submission" date="2020-06" db="EMBL/GenBank/DDBJ databases">
        <title>Transcriptomic and genomic resources for Thalictrum thalictroides and T. hernandezii: Facilitating candidate gene discovery in an emerging model plant lineage.</title>
        <authorList>
            <person name="Arias T."/>
            <person name="Riano-Pachon D.M."/>
            <person name="Di Stilio V.S."/>
        </authorList>
    </citation>
    <scope>NUCLEOTIDE SEQUENCE [LARGE SCALE GENOMIC DNA]</scope>
    <source>
        <strain evidence="3">cv. WT478/WT964</strain>
        <tissue evidence="2">Leaves</tissue>
    </source>
</reference>